<evidence type="ECO:0008006" key="3">
    <source>
        <dbReference type="Google" id="ProtNLM"/>
    </source>
</evidence>
<accession>A0AAU8DTD5</accession>
<reference evidence="2" key="1">
    <citation type="submission" date="2024-05" db="EMBL/GenBank/DDBJ databases">
        <authorList>
            <person name="Cai S.Y."/>
            <person name="Jin L.M."/>
            <person name="Li H.R."/>
        </authorList>
    </citation>
    <scope>NUCLEOTIDE SEQUENCE</scope>
    <source>
        <strain evidence="2">A5-74</strain>
    </source>
</reference>
<dbReference type="RefSeq" id="WP_353649732.1">
    <property type="nucleotide sequence ID" value="NZ_CP159218.1"/>
</dbReference>
<feature type="transmembrane region" description="Helical" evidence="1">
    <location>
        <begin position="31"/>
        <end position="51"/>
    </location>
</feature>
<keyword evidence="1" id="KW-0812">Transmembrane</keyword>
<feature type="transmembrane region" description="Helical" evidence="1">
    <location>
        <begin position="183"/>
        <end position="201"/>
    </location>
</feature>
<keyword evidence="1" id="KW-1133">Transmembrane helix</keyword>
<evidence type="ECO:0000313" key="2">
    <source>
        <dbReference type="EMBL" id="XCG64119.1"/>
    </source>
</evidence>
<protein>
    <recommendedName>
        <fullName evidence="3">Transporter</fullName>
    </recommendedName>
</protein>
<proteinExistence type="predicted"/>
<feature type="transmembrane region" description="Helical" evidence="1">
    <location>
        <begin position="132"/>
        <end position="154"/>
    </location>
</feature>
<dbReference type="EMBL" id="CP159218">
    <property type="protein sequence ID" value="XCG64119.1"/>
    <property type="molecule type" value="Genomic_DNA"/>
</dbReference>
<sequence>MSDHEELDPAIALALIDAESDRVRRALDVRLPVQLLVWGVAWCIGFGTLWWDVRRQQPFTGPGVFSAVVFSVLLIAAAVVTGVVIQAATRGRGGRSVRQGRDLGIFWGAGFTAFFVFAGGISSVGLDPAAAGLLFAGGSVILTGLAYLAMAAVFGGAVERALGSWLLLLVAAGVWAGPVTLNLLIAVLGGGAFLVAAVVTWRSGLRRPADPGSDFTSGAGRG</sequence>
<feature type="transmembrane region" description="Helical" evidence="1">
    <location>
        <begin position="161"/>
        <end position="177"/>
    </location>
</feature>
<evidence type="ECO:0000256" key="1">
    <source>
        <dbReference type="SAM" id="Phobius"/>
    </source>
</evidence>
<feature type="transmembrane region" description="Helical" evidence="1">
    <location>
        <begin position="63"/>
        <end position="85"/>
    </location>
</feature>
<name>A0AAU8DTD5_9ACTN</name>
<feature type="transmembrane region" description="Helical" evidence="1">
    <location>
        <begin position="105"/>
        <end position="126"/>
    </location>
</feature>
<dbReference type="AlphaFoldDB" id="A0AAU8DTD5"/>
<keyword evidence="1" id="KW-0472">Membrane</keyword>
<organism evidence="2">
    <name type="scientific">Nakamurella sp. A5-74</name>
    <dbReference type="NCBI Taxonomy" id="3158264"/>
    <lineage>
        <taxon>Bacteria</taxon>
        <taxon>Bacillati</taxon>
        <taxon>Actinomycetota</taxon>
        <taxon>Actinomycetes</taxon>
        <taxon>Nakamurellales</taxon>
        <taxon>Nakamurellaceae</taxon>
        <taxon>Nakamurella</taxon>
    </lineage>
</organism>
<gene>
    <name evidence="2" type="ORF">ABLG96_01875</name>
</gene>